<feature type="coiled-coil region" evidence="1">
    <location>
        <begin position="315"/>
        <end position="345"/>
    </location>
</feature>
<sequence length="487" mass="49860">MRSPAPPPPIAVAAPAPTAPNGMTPPIIGLTYSPVPMVLDPSRGASATPVPTPPAPAAPAPPSTENPVAYTQWLLSIIKSASSAPYDSGSPAPTGNPGAAHALPTPSSLNGSHGSLPSLLGPAPPPLLDLASRLPSLQAPNVPNTDAKMSRPAQPPAISLASDASHLPSLLDPCRPPSAAGIHPLLGTPSVTSSSYMPPPPLSHTASSPAPARPCAAAAAPPPPPPITEAQVLLLVAQAVRPIQEMQSMLVQSSHAASARVDALDADVRSVRTDLARAPASSSAATDAAVRLLRDEVTALKEVLANERVDHAVLKHDVAEERKELARVMQAVQAERDELVALKQALGAERVALVDLRERLEVEKTVAKVWSLIEDAPAAELESRMEAVATPIPAGPPLRVPPSEPGSPPVQIIELAAPPPPVAVDTDPMLVDTPVPPAGFNAHVRSPTAPRHPNETTLTVAMDVALPTVPAPPELVAAPATPSSSRG</sequence>
<feature type="region of interest" description="Disordered" evidence="2">
    <location>
        <begin position="1"/>
        <end position="66"/>
    </location>
</feature>
<feature type="compositionally biased region" description="Low complexity" evidence="2">
    <location>
        <begin position="206"/>
        <end position="219"/>
    </location>
</feature>
<feature type="compositionally biased region" description="Pro residues" evidence="2">
    <location>
        <begin position="1"/>
        <end position="10"/>
    </location>
</feature>
<organism evidence="3 4">
    <name type="scientific">Allomyces macrogynus (strain ATCC 38327)</name>
    <name type="common">Allomyces javanicus var. macrogynus</name>
    <dbReference type="NCBI Taxonomy" id="578462"/>
    <lineage>
        <taxon>Eukaryota</taxon>
        <taxon>Fungi</taxon>
        <taxon>Fungi incertae sedis</taxon>
        <taxon>Blastocladiomycota</taxon>
        <taxon>Blastocladiomycetes</taxon>
        <taxon>Blastocladiales</taxon>
        <taxon>Blastocladiaceae</taxon>
        <taxon>Allomyces</taxon>
    </lineage>
</organism>
<keyword evidence="4" id="KW-1185">Reference proteome</keyword>
<evidence type="ECO:0000256" key="2">
    <source>
        <dbReference type="SAM" id="MobiDB-lite"/>
    </source>
</evidence>
<dbReference type="OrthoDB" id="5596583at2759"/>
<feature type="compositionally biased region" description="Low complexity" evidence="2">
    <location>
        <begin position="128"/>
        <end position="137"/>
    </location>
</feature>
<dbReference type="AlphaFoldDB" id="A0A0L0SGB2"/>
<keyword evidence="1" id="KW-0175">Coiled coil</keyword>
<reference evidence="3 4" key="1">
    <citation type="submission" date="2009-11" db="EMBL/GenBank/DDBJ databases">
        <title>Annotation of Allomyces macrogynus ATCC 38327.</title>
        <authorList>
            <consortium name="The Broad Institute Genome Sequencing Platform"/>
            <person name="Russ C."/>
            <person name="Cuomo C."/>
            <person name="Burger G."/>
            <person name="Gray M.W."/>
            <person name="Holland P.W.H."/>
            <person name="King N."/>
            <person name="Lang F.B.F."/>
            <person name="Roger A.J."/>
            <person name="Ruiz-Trillo I."/>
            <person name="Young S.K."/>
            <person name="Zeng Q."/>
            <person name="Gargeya S."/>
            <person name="Fitzgerald M."/>
            <person name="Haas B."/>
            <person name="Abouelleil A."/>
            <person name="Alvarado L."/>
            <person name="Arachchi H.M."/>
            <person name="Berlin A."/>
            <person name="Chapman S.B."/>
            <person name="Gearin G."/>
            <person name="Goldberg J."/>
            <person name="Griggs A."/>
            <person name="Gujja S."/>
            <person name="Hansen M."/>
            <person name="Heiman D."/>
            <person name="Howarth C."/>
            <person name="Larimer J."/>
            <person name="Lui A."/>
            <person name="MacDonald P.J.P."/>
            <person name="McCowen C."/>
            <person name="Montmayeur A."/>
            <person name="Murphy C."/>
            <person name="Neiman D."/>
            <person name="Pearson M."/>
            <person name="Priest M."/>
            <person name="Roberts A."/>
            <person name="Saif S."/>
            <person name="Shea T."/>
            <person name="Sisk P."/>
            <person name="Stolte C."/>
            <person name="Sykes S."/>
            <person name="Wortman J."/>
            <person name="Nusbaum C."/>
            <person name="Birren B."/>
        </authorList>
    </citation>
    <scope>NUCLEOTIDE SEQUENCE [LARGE SCALE GENOMIC DNA]</scope>
    <source>
        <strain evidence="3 4">ATCC 38327</strain>
    </source>
</reference>
<dbReference type="VEuPathDB" id="FungiDB:AMAG_18645"/>
<gene>
    <name evidence="3" type="ORF">AMAG_18645</name>
</gene>
<feature type="compositionally biased region" description="Low complexity" evidence="2">
    <location>
        <begin position="11"/>
        <end position="20"/>
    </location>
</feature>
<evidence type="ECO:0000313" key="3">
    <source>
        <dbReference type="EMBL" id="KNE61548.1"/>
    </source>
</evidence>
<reference evidence="3 4" key="2">
    <citation type="submission" date="2009-11" db="EMBL/GenBank/DDBJ databases">
        <title>The Genome Sequence of Allomyces macrogynus strain ATCC 38327.</title>
        <authorList>
            <consortium name="The Broad Institute Genome Sequencing Platform"/>
            <person name="Russ C."/>
            <person name="Cuomo C."/>
            <person name="Shea T."/>
            <person name="Young S.K."/>
            <person name="Zeng Q."/>
            <person name="Koehrsen M."/>
            <person name="Haas B."/>
            <person name="Borodovsky M."/>
            <person name="Guigo R."/>
            <person name="Alvarado L."/>
            <person name="Berlin A."/>
            <person name="Borenstein D."/>
            <person name="Chen Z."/>
            <person name="Engels R."/>
            <person name="Freedman E."/>
            <person name="Gellesch M."/>
            <person name="Goldberg J."/>
            <person name="Griggs A."/>
            <person name="Gujja S."/>
            <person name="Heiman D."/>
            <person name="Hepburn T."/>
            <person name="Howarth C."/>
            <person name="Jen D."/>
            <person name="Larson L."/>
            <person name="Lewis B."/>
            <person name="Mehta T."/>
            <person name="Park D."/>
            <person name="Pearson M."/>
            <person name="Roberts A."/>
            <person name="Saif S."/>
            <person name="Shenoy N."/>
            <person name="Sisk P."/>
            <person name="Stolte C."/>
            <person name="Sykes S."/>
            <person name="Walk T."/>
            <person name="White J."/>
            <person name="Yandava C."/>
            <person name="Burger G."/>
            <person name="Gray M.W."/>
            <person name="Holland P.W.H."/>
            <person name="King N."/>
            <person name="Lang F.B.F."/>
            <person name="Roger A.J."/>
            <person name="Ruiz-Trillo I."/>
            <person name="Lander E."/>
            <person name="Nusbaum C."/>
        </authorList>
    </citation>
    <scope>NUCLEOTIDE SEQUENCE [LARGE SCALE GENOMIC DNA]</scope>
    <source>
        <strain evidence="3 4">ATCC 38327</strain>
    </source>
</reference>
<accession>A0A0L0SGB2</accession>
<protein>
    <submittedName>
        <fullName evidence="3">Uncharacterized protein</fullName>
    </submittedName>
</protein>
<feature type="compositionally biased region" description="Low complexity" evidence="2">
    <location>
        <begin position="106"/>
        <end position="121"/>
    </location>
</feature>
<dbReference type="EMBL" id="GG745338">
    <property type="protein sequence ID" value="KNE61548.1"/>
    <property type="molecule type" value="Genomic_DNA"/>
</dbReference>
<evidence type="ECO:0000313" key="4">
    <source>
        <dbReference type="Proteomes" id="UP000054350"/>
    </source>
</evidence>
<name>A0A0L0SGB2_ALLM3</name>
<dbReference type="Proteomes" id="UP000054350">
    <property type="component" value="Unassembled WGS sequence"/>
</dbReference>
<evidence type="ECO:0000256" key="1">
    <source>
        <dbReference type="SAM" id="Coils"/>
    </source>
</evidence>
<feature type="region of interest" description="Disordered" evidence="2">
    <location>
        <begin position="191"/>
        <end position="223"/>
    </location>
</feature>
<feature type="region of interest" description="Disordered" evidence="2">
    <location>
        <begin position="83"/>
        <end position="159"/>
    </location>
</feature>
<feature type="compositionally biased region" description="Pro residues" evidence="2">
    <location>
        <begin position="50"/>
        <end position="64"/>
    </location>
</feature>
<proteinExistence type="predicted"/>